<organism evidence="1 2">
    <name type="scientific">Allacma fusca</name>
    <dbReference type="NCBI Taxonomy" id="39272"/>
    <lineage>
        <taxon>Eukaryota</taxon>
        <taxon>Metazoa</taxon>
        <taxon>Ecdysozoa</taxon>
        <taxon>Arthropoda</taxon>
        <taxon>Hexapoda</taxon>
        <taxon>Collembola</taxon>
        <taxon>Symphypleona</taxon>
        <taxon>Sminthuridae</taxon>
        <taxon>Allacma</taxon>
    </lineage>
</organism>
<accession>A0A8J2L523</accession>
<dbReference type="EMBL" id="CAJVCH010549305">
    <property type="protein sequence ID" value="CAG7828910.1"/>
    <property type="molecule type" value="Genomic_DNA"/>
</dbReference>
<name>A0A8J2L523_9HEXA</name>
<dbReference type="Proteomes" id="UP000708208">
    <property type="component" value="Unassembled WGS sequence"/>
</dbReference>
<feature type="non-terminal residue" evidence="1">
    <location>
        <position position="1"/>
    </location>
</feature>
<evidence type="ECO:0000313" key="2">
    <source>
        <dbReference type="Proteomes" id="UP000708208"/>
    </source>
</evidence>
<evidence type="ECO:0000313" key="1">
    <source>
        <dbReference type="EMBL" id="CAG7828910.1"/>
    </source>
</evidence>
<proteinExistence type="predicted"/>
<dbReference type="AlphaFoldDB" id="A0A8J2L523"/>
<keyword evidence="2" id="KW-1185">Reference proteome</keyword>
<comment type="caution">
    <text evidence="1">The sequence shown here is derived from an EMBL/GenBank/DDBJ whole genome shotgun (WGS) entry which is preliminary data.</text>
</comment>
<reference evidence="1" key="1">
    <citation type="submission" date="2021-06" db="EMBL/GenBank/DDBJ databases">
        <authorList>
            <person name="Hodson N. C."/>
            <person name="Mongue J. A."/>
            <person name="Jaron S. K."/>
        </authorList>
    </citation>
    <scope>NUCLEOTIDE SEQUENCE</scope>
</reference>
<sequence>MVHVSKYGKMDYIHVFLSANELKVCETIELMNLLDFDGFFVSVQLKPHLKLYYRSSYSFRTRPDQRTAYGPEQCIA</sequence>
<protein>
    <submittedName>
        <fullName evidence="1">Uncharacterized protein</fullName>
    </submittedName>
</protein>
<gene>
    <name evidence="1" type="ORF">AFUS01_LOCUS38804</name>
</gene>